<feature type="transmembrane region" description="Helical" evidence="6">
    <location>
        <begin position="468"/>
        <end position="490"/>
    </location>
</feature>
<evidence type="ECO:0000256" key="2">
    <source>
        <dbReference type="ARBA" id="ARBA00022475"/>
    </source>
</evidence>
<dbReference type="EMBL" id="JAJEPR010000004">
    <property type="protein sequence ID" value="MCC2188944.1"/>
    <property type="molecule type" value="Genomic_DNA"/>
</dbReference>
<keyword evidence="2" id="KW-1003">Cell membrane</keyword>
<organism evidence="7 8">
    <name type="scientific">Fusicatenibacter faecihominis</name>
    <dbReference type="NCBI Taxonomy" id="2881276"/>
    <lineage>
        <taxon>Bacteria</taxon>
        <taxon>Bacillati</taxon>
        <taxon>Bacillota</taxon>
        <taxon>Clostridia</taxon>
        <taxon>Lachnospirales</taxon>
        <taxon>Lachnospiraceae</taxon>
        <taxon>Fusicatenibacter</taxon>
    </lineage>
</organism>
<comment type="subcellular location">
    <subcellularLocation>
        <location evidence="1">Cell membrane</location>
        <topology evidence="1">Multi-pass membrane protein</topology>
    </subcellularLocation>
</comment>
<feature type="transmembrane region" description="Helical" evidence="6">
    <location>
        <begin position="496"/>
        <end position="519"/>
    </location>
</feature>
<feature type="transmembrane region" description="Helical" evidence="6">
    <location>
        <begin position="438"/>
        <end position="456"/>
    </location>
</feature>
<feature type="transmembrane region" description="Helical" evidence="6">
    <location>
        <begin position="412"/>
        <end position="432"/>
    </location>
</feature>
<evidence type="ECO:0000256" key="4">
    <source>
        <dbReference type="ARBA" id="ARBA00022989"/>
    </source>
</evidence>
<feature type="transmembrane region" description="Helical" evidence="6">
    <location>
        <begin position="376"/>
        <end position="400"/>
    </location>
</feature>
<feature type="transmembrane region" description="Helical" evidence="6">
    <location>
        <begin position="95"/>
        <end position="114"/>
    </location>
</feature>
<dbReference type="Proteomes" id="UP001197875">
    <property type="component" value="Unassembled WGS sequence"/>
</dbReference>
<keyword evidence="8" id="KW-1185">Reference proteome</keyword>
<evidence type="ECO:0000256" key="3">
    <source>
        <dbReference type="ARBA" id="ARBA00022692"/>
    </source>
</evidence>
<comment type="caution">
    <text evidence="7">The sequence shown here is derived from an EMBL/GenBank/DDBJ whole genome shotgun (WGS) entry which is preliminary data.</text>
</comment>
<dbReference type="InterPro" id="IPR024923">
    <property type="entry name" value="PG_synth_SpoVB"/>
</dbReference>
<feature type="transmembrane region" description="Helical" evidence="6">
    <location>
        <begin position="12"/>
        <end position="33"/>
    </location>
</feature>
<keyword evidence="4 6" id="KW-1133">Transmembrane helix</keyword>
<evidence type="ECO:0000313" key="7">
    <source>
        <dbReference type="EMBL" id="MCC2188944.1"/>
    </source>
</evidence>
<feature type="transmembrane region" description="Helical" evidence="6">
    <location>
        <begin position="247"/>
        <end position="268"/>
    </location>
</feature>
<evidence type="ECO:0000256" key="6">
    <source>
        <dbReference type="SAM" id="Phobius"/>
    </source>
</evidence>
<name>A0AAE3DRE0_9FIRM</name>
<dbReference type="Pfam" id="PF01943">
    <property type="entry name" value="Polysacc_synt"/>
    <property type="match status" value="1"/>
</dbReference>
<keyword evidence="3 6" id="KW-0812">Transmembrane</keyword>
<feature type="transmembrane region" description="Helical" evidence="6">
    <location>
        <begin position="204"/>
        <end position="226"/>
    </location>
</feature>
<dbReference type="AlphaFoldDB" id="A0AAE3DRE0"/>
<keyword evidence="5 6" id="KW-0472">Membrane</keyword>
<protein>
    <submittedName>
        <fullName evidence="7">Polysaccharide biosynthesis protein</fullName>
    </submittedName>
</protein>
<dbReference type="PIRSF" id="PIRSF038958">
    <property type="entry name" value="PG_synth_SpoVB"/>
    <property type="match status" value="1"/>
</dbReference>
<evidence type="ECO:0000256" key="5">
    <source>
        <dbReference type="ARBA" id="ARBA00023136"/>
    </source>
</evidence>
<dbReference type="PANTHER" id="PTHR30250:SF21">
    <property type="entry name" value="LIPID II FLIPPASE MURJ"/>
    <property type="match status" value="1"/>
</dbReference>
<feature type="transmembrane region" description="Helical" evidence="6">
    <location>
        <begin position="308"/>
        <end position="327"/>
    </location>
</feature>
<gene>
    <name evidence="7" type="ORF">LKD71_03735</name>
</gene>
<dbReference type="GO" id="GO:0005886">
    <property type="term" value="C:plasma membrane"/>
    <property type="evidence" value="ECO:0007669"/>
    <property type="project" value="UniProtKB-SubCell"/>
</dbReference>
<feature type="transmembrane region" description="Helical" evidence="6">
    <location>
        <begin position="166"/>
        <end position="184"/>
    </location>
</feature>
<feature type="transmembrane region" description="Helical" evidence="6">
    <location>
        <begin position="126"/>
        <end position="145"/>
    </location>
</feature>
<accession>A0AAE3DRE0</accession>
<reference evidence="7 8" key="1">
    <citation type="submission" date="2021-10" db="EMBL/GenBank/DDBJ databases">
        <title>Anaerobic single-cell dispensing facilitates the cultivation of human gut bacteria.</title>
        <authorList>
            <person name="Afrizal A."/>
        </authorList>
    </citation>
    <scope>NUCLEOTIDE SEQUENCE [LARGE SCALE GENOMIC DNA]</scope>
    <source>
        <strain evidence="7 8">CLA-AA-H277</strain>
    </source>
</reference>
<dbReference type="PANTHER" id="PTHR30250">
    <property type="entry name" value="PST FAMILY PREDICTED COLANIC ACID TRANSPORTER"/>
    <property type="match status" value="1"/>
</dbReference>
<dbReference type="RefSeq" id="WP_227614400.1">
    <property type="nucleotide sequence ID" value="NZ_JAJEPR010000004.1"/>
</dbReference>
<evidence type="ECO:0000313" key="8">
    <source>
        <dbReference type="Proteomes" id="UP001197875"/>
    </source>
</evidence>
<dbReference type="InterPro" id="IPR050833">
    <property type="entry name" value="Poly_Biosynth_Transport"/>
</dbReference>
<proteinExistence type="predicted"/>
<dbReference type="InterPro" id="IPR002797">
    <property type="entry name" value="Polysacc_synth"/>
</dbReference>
<evidence type="ECO:0000256" key="1">
    <source>
        <dbReference type="ARBA" id="ARBA00004651"/>
    </source>
</evidence>
<dbReference type="CDD" id="cd13124">
    <property type="entry name" value="MATE_SpoVB_like"/>
    <property type="match status" value="1"/>
</dbReference>
<sequence length="548" mass="59419">MGNKSKNKDYLVQGTILVAASFIARIIGMVYRIPLKNILGTEGIGYYSTANELYNIILMVSSFSIPLAVSRMVSERLHAGEQKNAYRVFKCAMRFAIAVGASMSIVTFLFAGVITKYAMKAENASYALRVLAPAIFLFAITGVFRGFFQGRNTMVPTAASQVIEQVVNAIVSLAAAFVFVGYGTKLGEKKGNDSLGAAYGAAGGTLGTVISIAVALIFLIAVYMAYRGRMNRQLRRDVTTEQESDREIYKILIWTLVPIVLSTVIYNIGTVLDQGVFNAILAGQGYTEKQYVTIWGVYSGEFRVLMNVPLSIASCLAPSVVPSLAAVMSDNDTKEASIKVRDTIRYTMILTIPCAVGFLALSSPIMQLIFSDSTELASGIMQTGSLLIVLLGLSTLTTGILQGLGRMKEPMIHSAIALVLHLILLAILMTVFKLNIYGVLYSNIFFGLIMCILNAISIKKYLRYRQELVRTFIIPLVSSGIMGLAAYGVYNLCHLAVGNAISCLAAILVAIVVYGVVLIKLRGITERELYAIPKGAILVGVLKKCRLL</sequence>
<feature type="transmembrane region" description="Helical" evidence="6">
    <location>
        <begin position="348"/>
        <end position="370"/>
    </location>
</feature>